<evidence type="ECO:0000313" key="1">
    <source>
        <dbReference type="EMBL" id="VDN26156.1"/>
    </source>
</evidence>
<dbReference type="EMBL" id="UYRV01110659">
    <property type="protein sequence ID" value="VDN26156.1"/>
    <property type="molecule type" value="Genomic_DNA"/>
</dbReference>
<sequence length="58" mass="7256">MMRTVLACPAMRRKRLKLTYFWTRFLRKTSSMHLLQLLPLRKSQQQYKYRLQLHLYLV</sequence>
<reference evidence="1 2" key="1">
    <citation type="submission" date="2018-11" db="EMBL/GenBank/DDBJ databases">
        <authorList>
            <consortium name="Pathogen Informatics"/>
        </authorList>
    </citation>
    <scope>NUCLEOTIDE SEQUENCE [LARGE SCALE GENOMIC DNA]</scope>
</reference>
<proteinExistence type="predicted"/>
<accession>A0A3P7Q6B3</accession>
<keyword evidence="2" id="KW-1185">Reference proteome</keyword>
<dbReference type="AlphaFoldDB" id="A0A3P7Q6B3"/>
<evidence type="ECO:0000313" key="2">
    <source>
        <dbReference type="Proteomes" id="UP000271889"/>
    </source>
</evidence>
<gene>
    <name evidence="1" type="ORF">CGOC_LOCUS10312</name>
</gene>
<protein>
    <submittedName>
        <fullName evidence="1">Uncharacterized protein</fullName>
    </submittedName>
</protein>
<organism evidence="1 2">
    <name type="scientific">Cylicostephanus goldi</name>
    <name type="common">Nematode worm</name>
    <dbReference type="NCBI Taxonomy" id="71465"/>
    <lineage>
        <taxon>Eukaryota</taxon>
        <taxon>Metazoa</taxon>
        <taxon>Ecdysozoa</taxon>
        <taxon>Nematoda</taxon>
        <taxon>Chromadorea</taxon>
        <taxon>Rhabditida</taxon>
        <taxon>Rhabditina</taxon>
        <taxon>Rhabditomorpha</taxon>
        <taxon>Strongyloidea</taxon>
        <taxon>Strongylidae</taxon>
        <taxon>Cylicostephanus</taxon>
    </lineage>
</organism>
<name>A0A3P7Q6B3_CYLGO</name>
<dbReference type="Proteomes" id="UP000271889">
    <property type="component" value="Unassembled WGS sequence"/>
</dbReference>